<gene>
    <name evidence="1" type="ORF">ERS007739_00043</name>
</gene>
<comment type="caution">
    <text evidence="1">The sequence shown here is derived from an EMBL/GenBank/DDBJ whole genome shotgun (WGS) entry which is preliminary data.</text>
</comment>
<proteinExistence type="predicted"/>
<reference evidence="2" key="1">
    <citation type="submission" date="2015-03" db="EMBL/GenBank/DDBJ databases">
        <authorList>
            <consortium name="Pathogen Informatics"/>
        </authorList>
    </citation>
    <scope>NUCLEOTIDE SEQUENCE [LARGE SCALE GENOMIC DNA]</scope>
    <source>
        <strain evidence="2">N09902308</strain>
    </source>
</reference>
<dbReference type="EMBL" id="CSBK01000009">
    <property type="protein sequence ID" value="COW77610.1"/>
    <property type="molecule type" value="Genomic_DNA"/>
</dbReference>
<organism evidence="1 2">
    <name type="scientific">Mycobacterium tuberculosis</name>
    <dbReference type="NCBI Taxonomy" id="1773"/>
    <lineage>
        <taxon>Bacteria</taxon>
        <taxon>Bacillati</taxon>
        <taxon>Actinomycetota</taxon>
        <taxon>Actinomycetes</taxon>
        <taxon>Mycobacteriales</taxon>
        <taxon>Mycobacteriaceae</taxon>
        <taxon>Mycobacterium</taxon>
        <taxon>Mycobacterium tuberculosis complex</taxon>
    </lineage>
</organism>
<accession>A0A916P6G4</accession>
<sequence length="53" mass="5328">MTAVANTAGCSAGASMCSRNRPGTAISRITSATPCSATPTIPYTATPIRPWAS</sequence>
<evidence type="ECO:0000313" key="1">
    <source>
        <dbReference type="EMBL" id="COW77610.1"/>
    </source>
</evidence>
<name>A0A916P6G4_MYCTX</name>
<dbReference type="Proteomes" id="UP000039021">
    <property type="component" value="Unassembled WGS sequence"/>
</dbReference>
<evidence type="ECO:0000313" key="2">
    <source>
        <dbReference type="Proteomes" id="UP000039021"/>
    </source>
</evidence>
<dbReference type="AlphaFoldDB" id="A0A916P6G4"/>
<protein>
    <submittedName>
        <fullName evidence="1">Uncharacterized protein</fullName>
    </submittedName>
</protein>